<protein>
    <submittedName>
        <fullName evidence="6">L-type lectin-domain containing receptor kinase VIII.1-like</fullName>
    </submittedName>
</protein>
<evidence type="ECO:0000256" key="4">
    <source>
        <dbReference type="SAM" id="SignalP"/>
    </source>
</evidence>
<keyword evidence="3" id="KW-0812">Transmembrane</keyword>
<keyword evidence="2 6" id="KW-0430">Lectin</keyword>
<organism evidence="6 7">
    <name type="scientific">Senna tora</name>
    <dbReference type="NCBI Taxonomy" id="362788"/>
    <lineage>
        <taxon>Eukaryota</taxon>
        <taxon>Viridiplantae</taxon>
        <taxon>Streptophyta</taxon>
        <taxon>Embryophyta</taxon>
        <taxon>Tracheophyta</taxon>
        <taxon>Spermatophyta</taxon>
        <taxon>Magnoliopsida</taxon>
        <taxon>eudicotyledons</taxon>
        <taxon>Gunneridae</taxon>
        <taxon>Pentapetalae</taxon>
        <taxon>rosids</taxon>
        <taxon>fabids</taxon>
        <taxon>Fabales</taxon>
        <taxon>Fabaceae</taxon>
        <taxon>Caesalpinioideae</taxon>
        <taxon>Cassia clade</taxon>
        <taxon>Senna</taxon>
    </lineage>
</organism>
<keyword evidence="4" id="KW-0732">Signal</keyword>
<dbReference type="EMBL" id="JAAIUW010000009">
    <property type="protein sequence ID" value="KAF7816370.1"/>
    <property type="molecule type" value="Genomic_DNA"/>
</dbReference>
<dbReference type="InterPro" id="IPR001220">
    <property type="entry name" value="Legume_lectin_dom"/>
</dbReference>
<accession>A0A834T6S5</accession>
<dbReference type="GO" id="GO:0030246">
    <property type="term" value="F:carbohydrate binding"/>
    <property type="evidence" value="ECO:0007669"/>
    <property type="project" value="UniProtKB-KW"/>
</dbReference>
<keyword evidence="6" id="KW-0808">Transferase</keyword>
<dbReference type="InterPro" id="IPR050258">
    <property type="entry name" value="Leguminous_Lectin"/>
</dbReference>
<feature type="domain" description="Legume lectin" evidence="5">
    <location>
        <begin position="40"/>
        <end position="253"/>
    </location>
</feature>
<reference evidence="6" key="1">
    <citation type="submission" date="2020-09" db="EMBL/GenBank/DDBJ databases">
        <title>Genome-Enabled Discovery of Anthraquinone Biosynthesis in Senna tora.</title>
        <authorList>
            <person name="Kang S.-H."/>
            <person name="Pandey R.P."/>
            <person name="Lee C.-M."/>
            <person name="Sim J.-S."/>
            <person name="Jeong J.-T."/>
            <person name="Choi B.-S."/>
            <person name="Jung M."/>
            <person name="Ginzburg D."/>
            <person name="Zhao K."/>
            <person name="Won S.Y."/>
            <person name="Oh T.-J."/>
            <person name="Yu Y."/>
            <person name="Kim N.-H."/>
            <person name="Lee O.R."/>
            <person name="Lee T.-H."/>
            <person name="Bashyal P."/>
            <person name="Kim T.-S."/>
            <person name="Lee W.-H."/>
            <person name="Kawkins C."/>
            <person name="Kim C.-K."/>
            <person name="Kim J.S."/>
            <person name="Ahn B.O."/>
            <person name="Rhee S.Y."/>
            <person name="Sohng J.K."/>
        </authorList>
    </citation>
    <scope>NUCLEOTIDE SEQUENCE</scope>
    <source>
        <tissue evidence="6">Leaf</tissue>
    </source>
</reference>
<evidence type="ECO:0000256" key="3">
    <source>
        <dbReference type="SAM" id="Phobius"/>
    </source>
</evidence>
<feature type="signal peptide" evidence="4">
    <location>
        <begin position="1"/>
        <end position="28"/>
    </location>
</feature>
<evidence type="ECO:0000313" key="6">
    <source>
        <dbReference type="EMBL" id="KAF7816370.1"/>
    </source>
</evidence>
<dbReference type="GO" id="GO:0016301">
    <property type="term" value="F:kinase activity"/>
    <property type="evidence" value="ECO:0007669"/>
    <property type="project" value="UniProtKB-KW"/>
</dbReference>
<gene>
    <name evidence="6" type="ORF">G2W53_030339</name>
</gene>
<dbReference type="OrthoDB" id="2019747at2759"/>
<dbReference type="PANTHER" id="PTHR32401:SF15">
    <property type="entry name" value="L-TYPE LECTIN-DOMAIN CONTAINING RECEPTOR KINASE VIII.2-LIKE"/>
    <property type="match status" value="1"/>
</dbReference>
<dbReference type="AlphaFoldDB" id="A0A834T6S5"/>
<evidence type="ECO:0000256" key="1">
    <source>
        <dbReference type="ARBA" id="ARBA00007606"/>
    </source>
</evidence>
<keyword evidence="3" id="KW-0472">Membrane</keyword>
<keyword evidence="3" id="KW-1133">Transmembrane helix</keyword>
<keyword evidence="7" id="KW-1185">Reference proteome</keyword>
<keyword evidence="6" id="KW-0418">Kinase</keyword>
<dbReference type="InterPro" id="IPR013320">
    <property type="entry name" value="ConA-like_dom_sf"/>
</dbReference>
<dbReference type="Pfam" id="PF00139">
    <property type="entry name" value="Lectin_legB"/>
    <property type="match status" value="1"/>
</dbReference>
<comment type="caution">
    <text evidence="6">The sequence shown here is derived from an EMBL/GenBank/DDBJ whole genome shotgun (WGS) entry which is preliminary data.</text>
</comment>
<feature type="transmembrane region" description="Helical" evidence="3">
    <location>
        <begin position="290"/>
        <end position="315"/>
    </location>
</feature>
<dbReference type="CDD" id="cd06899">
    <property type="entry name" value="lectin_legume_LecRK_Arcelin_ConA"/>
    <property type="match status" value="1"/>
</dbReference>
<comment type="similarity">
    <text evidence="1">Belongs to the leguminous lectin family.</text>
</comment>
<dbReference type="Proteomes" id="UP000634136">
    <property type="component" value="Unassembled WGS sequence"/>
</dbReference>
<proteinExistence type="inferred from homology"/>
<sequence>MAAFPSLYFNHISIFCLFLTLFPTLSSSSPTPSLYPNPNFDPQIDLFSDAHAVDSGAHVKLTCPLPSSSGLLLRRNPISLTNPTSFSTEFSFSISPDVGDGLLLVLVPSNFSLRFPAQSSFGVSFDNDTYLGVEFDTSMDDNAGDVNANHVGLNLGSLVSVAVGNVSEMNLVLNSGEKLKAWIDYDASSKRIETRLSRLGEARPFNPIIAYEVDLFKMWGGHDVFVGIASSNHGNSVQIVNVYSWKLTLRIIPKSLHSLPADPRAHSQSEQHLRTEIVGSHRISYPPLTLLAGVIFSTGCVTLIAFVVLFMWAIFVNRHVESPSPVPDFRISVQVENHFYVRILDINVM</sequence>
<evidence type="ECO:0000259" key="5">
    <source>
        <dbReference type="Pfam" id="PF00139"/>
    </source>
</evidence>
<dbReference type="Gene3D" id="2.60.120.200">
    <property type="match status" value="1"/>
</dbReference>
<evidence type="ECO:0000256" key="2">
    <source>
        <dbReference type="ARBA" id="ARBA00022734"/>
    </source>
</evidence>
<keyword evidence="6" id="KW-0675">Receptor</keyword>
<evidence type="ECO:0000313" key="7">
    <source>
        <dbReference type="Proteomes" id="UP000634136"/>
    </source>
</evidence>
<dbReference type="SUPFAM" id="SSF49899">
    <property type="entry name" value="Concanavalin A-like lectins/glucanases"/>
    <property type="match status" value="1"/>
</dbReference>
<feature type="chain" id="PRO_5032540265" evidence="4">
    <location>
        <begin position="29"/>
        <end position="349"/>
    </location>
</feature>
<dbReference type="PANTHER" id="PTHR32401">
    <property type="entry name" value="CONCANAVALIN A-LIKE LECTIN FAMILY PROTEIN"/>
    <property type="match status" value="1"/>
</dbReference>
<name>A0A834T6S5_9FABA</name>